<accession>A0A4R1BST0</accession>
<dbReference type="OrthoDB" id="4917821at2"/>
<organism evidence="1 2">
    <name type="scientific">Rubrobacter taiwanensis</name>
    <dbReference type="NCBI Taxonomy" id="185139"/>
    <lineage>
        <taxon>Bacteria</taxon>
        <taxon>Bacillati</taxon>
        <taxon>Actinomycetota</taxon>
        <taxon>Rubrobacteria</taxon>
        <taxon>Rubrobacterales</taxon>
        <taxon>Rubrobacteraceae</taxon>
        <taxon>Rubrobacter</taxon>
    </lineage>
</organism>
<dbReference type="Proteomes" id="UP000295244">
    <property type="component" value="Unassembled WGS sequence"/>
</dbReference>
<dbReference type="SUPFAM" id="SSF53448">
    <property type="entry name" value="Nucleotide-diphospho-sugar transferases"/>
    <property type="match status" value="1"/>
</dbReference>
<comment type="caution">
    <text evidence="1">The sequence shown here is derived from an EMBL/GenBank/DDBJ whole genome shotgun (WGS) entry which is preliminary data.</text>
</comment>
<protein>
    <recommendedName>
        <fullName evidence="3">Glycosyltransferase</fullName>
    </recommendedName>
</protein>
<reference evidence="1 2" key="1">
    <citation type="submission" date="2019-03" db="EMBL/GenBank/DDBJ databases">
        <title>Whole genome sequence of a novel Rubrobacter taiwanensis strain, isolated from Yellowstone National Park.</title>
        <authorList>
            <person name="Freed S."/>
            <person name="Ramaley R.F."/>
            <person name="Kyndt J.A."/>
        </authorList>
    </citation>
    <scope>NUCLEOTIDE SEQUENCE [LARGE SCALE GENOMIC DNA]</scope>
    <source>
        <strain evidence="1 2">Yellowstone</strain>
    </source>
</reference>
<dbReference type="InterPro" id="IPR029044">
    <property type="entry name" value="Nucleotide-diphossugar_trans"/>
</dbReference>
<dbReference type="EMBL" id="SKBU01000001">
    <property type="protein sequence ID" value="TCJ20698.1"/>
    <property type="molecule type" value="Genomic_DNA"/>
</dbReference>
<name>A0A4R1BST0_9ACTN</name>
<dbReference type="AlphaFoldDB" id="A0A4R1BST0"/>
<proteinExistence type="predicted"/>
<dbReference type="RefSeq" id="WP_132687104.1">
    <property type="nucleotide sequence ID" value="NZ_SKBU01000001.1"/>
</dbReference>
<gene>
    <name evidence="1" type="ORF">E0L93_00250</name>
</gene>
<evidence type="ECO:0008006" key="3">
    <source>
        <dbReference type="Google" id="ProtNLM"/>
    </source>
</evidence>
<sequence>MTEAGDRREWENREGLEEYAIRWNWVTEPSSSGFTAVLRVKNEARSLPWVLPGILRSVERVVLVDNKSTDDTAEVARRVARQEGLEERLQILSYPFEVSRCGPEHLSTYPDSVHSLTYFYNWSFSHVRTRYALKWDGDMVLTPEGEQVLRELSWQLEGVDGAIAMPRAPVYVMNERVAYLDTFPGKAEPWGWRNSPAYTFKKAFDWELRLPEPGDPVVRLPDFVCFELKWLEAEEFAHWSHTDFKATINARKRREWELFHALREGRSPPEGVLRVESPAGMHVIEHMRDIYASLKRRAHTPDEKQPVSARS</sequence>
<keyword evidence="2" id="KW-1185">Reference proteome</keyword>
<evidence type="ECO:0000313" key="1">
    <source>
        <dbReference type="EMBL" id="TCJ20698.1"/>
    </source>
</evidence>
<dbReference type="Gene3D" id="3.90.550.10">
    <property type="entry name" value="Spore Coat Polysaccharide Biosynthesis Protein SpsA, Chain A"/>
    <property type="match status" value="1"/>
</dbReference>
<evidence type="ECO:0000313" key="2">
    <source>
        <dbReference type="Proteomes" id="UP000295244"/>
    </source>
</evidence>